<dbReference type="Gene3D" id="3.90.730.10">
    <property type="entry name" value="Ribonuclease T2-like"/>
    <property type="match status" value="1"/>
</dbReference>
<reference evidence="5" key="1">
    <citation type="submission" date="2002-03" db="EMBL/GenBank/DDBJ databases">
        <title>Identification of an S like RNase from Antirrhinum hispanicum.</title>
        <authorList>
            <person name="Xue Y."/>
        </authorList>
    </citation>
    <scope>NUCLEOTIDE SEQUENCE</scope>
    <source>
        <tissue evidence="5">Pistil</tissue>
    </source>
</reference>
<keyword evidence="2" id="KW-0255">Endonuclease</keyword>
<dbReference type="Pfam" id="PF00445">
    <property type="entry name" value="Ribonuclease_T2"/>
    <property type="match status" value="1"/>
</dbReference>
<dbReference type="AlphaFoldDB" id="Q8S2R4"/>
<dbReference type="SUPFAM" id="SSF55895">
    <property type="entry name" value="Ribonuclease Rh-like"/>
    <property type="match status" value="1"/>
</dbReference>
<evidence type="ECO:0000256" key="3">
    <source>
        <dbReference type="ARBA" id="ARBA00023239"/>
    </source>
</evidence>
<feature type="non-terminal residue" evidence="5">
    <location>
        <position position="1"/>
    </location>
</feature>
<keyword evidence="2" id="KW-0378">Hydrolase</keyword>
<dbReference type="EMBL" id="AJ440731">
    <property type="protein sequence ID" value="CAD29436.1"/>
    <property type="molecule type" value="mRNA"/>
</dbReference>
<dbReference type="GO" id="GO:0003723">
    <property type="term" value="F:RNA binding"/>
    <property type="evidence" value="ECO:0007669"/>
    <property type="project" value="InterPro"/>
</dbReference>
<comment type="similarity">
    <text evidence="1 4">Belongs to the RNase T2 family.</text>
</comment>
<protein>
    <submittedName>
        <fullName evidence="5">S-like ribonuclease</fullName>
    </submittedName>
</protein>
<keyword evidence="3" id="KW-0456">Lyase</keyword>
<evidence type="ECO:0000256" key="4">
    <source>
        <dbReference type="RuleBase" id="RU004328"/>
    </source>
</evidence>
<dbReference type="PANTHER" id="PTHR11240">
    <property type="entry name" value="RIBONUCLEASE T2"/>
    <property type="match status" value="1"/>
</dbReference>
<evidence type="ECO:0000256" key="2">
    <source>
        <dbReference type="ARBA" id="ARBA00022759"/>
    </source>
</evidence>
<dbReference type="InterPro" id="IPR036430">
    <property type="entry name" value="RNase_T2-like_sf"/>
</dbReference>
<dbReference type="PANTHER" id="PTHR11240:SF81">
    <property type="entry name" value="RIBONUCLEASE S-2"/>
    <property type="match status" value="1"/>
</dbReference>
<evidence type="ECO:0000313" key="5">
    <source>
        <dbReference type="EMBL" id="CAD29436.1"/>
    </source>
</evidence>
<accession>Q8S2R4</accession>
<dbReference type="InterPro" id="IPR001568">
    <property type="entry name" value="RNase_T2-like"/>
</dbReference>
<dbReference type="GO" id="GO:0006401">
    <property type="term" value="P:RNA catabolic process"/>
    <property type="evidence" value="ECO:0007669"/>
    <property type="project" value="TreeGrafter"/>
</dbReference>
<proteinExistence type="evidence at transcript level"/>
<dbReference type="GO" id="GO:0033897">
    <property type="term" value="F:ribonuclease T2 activity"/>
    <property type="evidence" value="ECO:0007669"/>
    <property type="project" value="InterPro"/>
</dbReference>
<evidence type="ECO:0000256" key="1">
    <source>
        <dbReference type="ARBA" id="ARBA00007469"/>
    </source>
</evidence>
<keyword evidence="2" id="KW-0540">Nuclease</keyword>
<name>Q8S2R4_ANTHI</name>
<gene>
    <name evidence="5" type="primary">sl15</name>
</gene>
<sequence length="161" mass="18269">PDSNGQHLYNCKLDLDEESLGLNSSSTERLEASWPDLLKPEGEDMSFWISQYHKHGSCSQPLYDPQEYFLKALELKDRFDILTILEQGGIYPGKENSRSRVMSVINQATRGNPRLLCNMPKKKILREIVICTNIGGTRVIPCPFPNFRTCGPESNLHDLSN</sequence>
<organism evidence="5">
    <name type="scientific">Antirrhinum hispanicum</name>
    <name type="common">Snapdragon</name>
    <name type="synonym">Antirrhinum glutinosum</name>
    <dbReference type="NCBI Taxonomy" id="49039"/>
    <lineage>
        <taxon>Eukaryota</taxon>
        <taxon>Viridiplantae</taxon>
        <taxon>Streptophyta</taxon>
        <taxon>Embryophyta</taxon>
        <taxon>Tracheophyta</taxon>
        <taxon>Spermatophyta</taxon>
        <taxon>Magnoliopsida</taxon>
        <taxon>eudicotyledons</taxon>
        <taxon>Gunneridae</taxon>
        <taxon>Pentapetalae</taxon>
        <taxon>asterids</taxon>
        <taxon>lamiids</taxon>
        <taxon>Lamiales</taxon>
        <taxon>Plantaginaceae</taxon>
        <taxon>Antirrhineae</taxon>
        <taxon>Antirrhinum</taxon>
    </lineage>
</organism>
<dbReference type="GO" id="GO:0005576">
    <property type="term" value="C:extracellular region"/>
    <property type="evidence" value="ECO:0007669"/>
    <property type="project" value="TreeGrafter"/>
</dbReference>